<dbReference type="Proteomes" id="UP000305131">
    <property type="component" value="Unassembled WGS sequence"/>
</dbReference>
<dbReference type="InterPro" id="IPR011008">
    <property type="entry name" value="Dimeric_a/b-barrel"/>
</dbReference>
<dbReference type="RefSeq" id="WP_138399445.1">
    <property type="nucleotide sequence ID" value="NZ_JBAFVI010000002.1"/>
</dbReference>
<dbReference type="PANTHER" id="PTHR40057:SF1">
    <property type="entry name" value="SLR1162 PROTEIN"/>
    <property type="match status" value="1"/>
</dbReference>
<feature type="transmembrane region" description="Helical" evidence="1">
    <location>
        <begin position="254"/>
        <end position="273"/>
    </location>
</feature>
<dbReference type="Gene3D" id="3.30.70.100">
    <property type="match status" value="1"/>
</dbReference>
<dbReference type="OrthoDB" id="1494254at2"/>
<keyword evidence="3" id="KW-0560">Oxidoreductase</keyword>
<name>A0A6C1KFX4_XANAU</name>
<feature type="domain" description="ABM" evidence="2">
    <location>
        <begin position="110"/>
        <end position="185"/>
    </location>
</feature>
<evidence type="ECO:0000313" key="4">
    <source>
        <dbReference type="Proteomes" id="UP000305131"/>
    </source>
</evidence>
<dbReference type="EMBL" id="VAUP01000022">
    <property type="protein sequence ID" value="TLX43090.1"/>
    <property type="molecule type" value="Genomic_DNA"/>
</dbReference>
<gene>
    <name evidence="3" type="ORF">FBQ73_10635</name>
</gene>
<dbReference type="SUPFAM" id="SSF54909">
    <property type="entry name" value="Dimeric alpha+beta barrel"/>
    <property type="match status" value="2"/>
</dbReference>
<keyword evidence="1" id="KW-0812">Transmembrane</keyword>
<proteinExistence type="predicted"/>
<comment type="caution">
    <text evidence="3">The sequence shown here is derived from an EMBL/GenBank/DDBJ whole genome shotgun (WGS) entry which is preliminary data.</text>
</comment>
<accession>A0A6C1KFX4</accession>
<feature type="transmembrane region" description="Helical" evidence="1">
    <location>
        <begin position="293"/>
        <end position="312"/>
    </location>
</feature>
<dbReference type="GeneID" id="95773908"/>
<feature type="transmembrane region" description="Helical" evidence="1">
    <location>
        <begin position="224"/>
        <end position="242"/>
    </location>
</feature>
<evidence type="ECO:0000313" key="3">
    <source>
        <dbReference type="EMBL" id="TLX43090.1"/>
    </source>
</evidence>
<reference evidence="3 4" key="1">
    <citation type="submission" date="2019-05" db="EMBL/GenBank/DDBJ databases">
        <authorList>
            <person name="Zhou X."/>
        </authorList>
    </citation>
    <scope>NUCLEOTIDE SEQUENCE [LARGE SCALE GENOMIC DNA]</scope>
    <source>
        <strain evidence="3 4">DSM 432</strain>
    </source>
</reference>
<dbReference type="Pfam" id="PF03992">
    <property type="entry name" value="ABM"/>
    <property type="match status" value="1"/>
</dbReference>
<evidence type="ECO:0000259" key="2">
    <source>
        <dbReference type="Pfam" id="PF03992"/>
    </source>
</evidence>
<keyword evidence="1" id="KW-0472">Membrane</keyword>
<keyword evidence="1" id="KW-1133">Transmembrane helix</keyword>
<dbReference type="InterPro" id="IPR038762">
    <property type="entry name" value="ABM_predict"/>
</dbReference>
<protein>
    <submittedName>
        <fullName evidence="3">Antibiotic biosynthesis monooxygenase</fullName>
    </submittedName>
</protein>
<sequence>MSGAPEGSVTIVTQTRVLKGQDHAFAGWQEETKRVIAGFPGFIEQSVAPPAPPAQVDWVILQRFASTQDAVGWLKSPERLARISGVQPMLAGRDDVHLVRDGAAGVLPSPVSVVISTRLKSGQEAAYRAWEQRMTALQSRAPGFEGYRLEAPIPGVQEDFLAILRFDTQEHLESWLGSPQRTAMLEEARAFIDEFHTRTVRTGFEQWFSAPKGGKPPAPWKQNMLVLLMLYPVVFLFGHLVQNPLLMDRAGLPFAVALFIGNGASVLMLTRLVPWASRRFDWWVQAASPRTTALGAGILLALYAAMIASFMLV</sequence>
<dbReference type="GO" id="GO:0004497">
    <property type="term" value="F:monooxygenase activity"/>
    <property type="evidence" value="ECO:0007669"/>
    <property type="project" value="UniProtKB-KW"/>
</dbReference>
<evidence type="ECO:0000256" key="1">
    <source>
        <dbReference type="SAM" id="Phobius"/>
    </source>
</evidence>
<dbReference type="AlphaFoldDB" id="A0A6C1KFX4"/>
<dbReference type="InterPro" id="IPR007138">
    <property type="entry name" value="ABM_dom"/>
</dbReference>
<dbReference type="PANTHER" id="PTHR40057">
    <property type="entry name" value="SLR1162 PROTEIN"/>
    <property type="match status" value="1"/>
</dbReference>
<organism evidence="3 4">
    <name type="scientific">Xanthobacter autotrophicus</name>
    <dbReference type="NCBI Taxonomy" id="280"/>
    <lineage>
        <taxon>Bacteria</taxon>
        <taxon>Pseudomonadati</taxon>
        <taxon>Pseudomonadota</taxon>
        <taxon>Alphaproteobacteria</taxon>
        <taxon>Hyphomicrobiales</taxon>
        <taxon>Xanthobacteraceae</taxon>
        <taxon>Xanthobacter</taxon>
    </lineage>
</organism>
<keyword evidence="3" id="KW-0503">Monooxygenase</keyword>